<dbReference type="SUPFAM" id="SSF47576">
    <property type="entry name" value="Calponin-homology domain, CH-domain"/>
    <property type="match status" value="1"/>
</dbReference>
<name>A0ABQ8ZE43_9EUKA</name>
<dbReference type="PROSITE" id="PS50021">
    <property type="entry name" value="CH"/>
    <property type="match status" value="2"/>
</dbReference>
<dbReference type="PROSITE" id="PS00019">
    <property type="entry name" value="ACTININ_1"/>
    <property type="match status" value="1"/>
</dbReference>
<dbReference type="InterPro" id="IPR011993">
    <property type="entry name" value="PH-like_dom_sf"/>
</dbReference>
<organism evidence="7 8">
    <name type="scientific">Anaeramoeba flamelloides</name>
    <dbReference type="NCBI Taxonomy" id="1746091"/>
    <lineage>
        <taxon>Eukaryota</taxon>
        <taxon>Metamonada</taxon>
        <taxon>Anaeramoebidae</taxon>
        <taxon>Anaeramoeba</taxon>
    </lineage>
</organism>
<feature type="region of interest" description="Disordered" evidence="4">
    <location>
        <begin position="551"/>
        <end position="618"/>
    </location>
</feature>
<dbReference type="Gene3D" id="3.10.20.90">
    <property type="entry name" value="Phosphatidylinositol 3-kinase Catalytic Subunit, Chain A, domain 1"/>
    <property type="match status" value="1"/>
</dbReference>
<feature type="compositionally biased region" description="Low complexity" evidence="4">
    <location>
        <begin position="29"/>
        <end position="48"/>
    </location>
</feature>
<evidence type="ECO:0000256" key="3">
    <source>
        <dbReference type="SAM" id="Coils"/>
    </source>
</evidence>
<dbReference type="InterPro" id="IPR001589">
    <property type="entry name" value="Actinin_actin-bd_CS"/>
</dbReference>
<dbReference type="InterPro" id="IPR036872">
    <property type="entry name" value="CH_dom_sf"/>
</dbReference>
<keyword evidence="3" id="KW-0175">Coiled coil</keyword>
<dbReference type="InterPro" id="IPR000159">
    <property type="entry name" value="RA_dom"/>
</dbReference>
<evidence type="ECO:0000256" key="1">
    <source>
        <dbReference type="ARBA" id="ARBA00022737"/>
    </source>
</evidence>
<dbReference type="Gene3D" id="1.10.418.10">
    <property type="entry name" value="Calponin-like domain"/>
    <property type="match status" value="2"/>
</dbReference>
<feature type="region of interest" description="Disordered" evidence="4">
    <location>
        <begin position="1"/>
        <end position="48"/>
    </location>
</feature>
<dbReference type="SMART" id="SM00314">
    <property type="entry name" value="RA"/>
    <property type="match status" value="1"/>
</dbReference>
<keyword evidence="2" id="KW-0009">Actin-binding</keyword>
<dbReference type="SUPFAM" id="SSF54236">
    <property type="entry name" value="Ubiquitin-like"/>
    <property type="match status" value="1"/>
</dbReference>
<feature type="coiled-coil region" evidence="3">
    <location>
        <begin position="850"/>
        <end position="877"/>
    </location>
</feature>
<evidence type="ECO:0000313" key="7">
    <source>
        <dbReference type="EMBL" id="KAJ6255120.1"/>
    </source>
</evidence>
<evidence type="ECO:0000259" key="5">
    <source>
        <dbReference type="PROSITE" id="PS50021"/>
    </source>
</evidence>
<dbReference type="SMART" id="SM00033">
    <property type="entry name" value="CH"/>
    <property type="match status" value="2"/>
</dbReference>
<protein>
    <recommendedName>
        <fullName evidence="9">PH domain-containing protein</fullName>
    </recommendedName>
</protein>
<feature type="domain" description="Calponin-homology (CH)" evidence="5">
    <location>
        <begin position="1010"/>
        <end position="1115"/>
    </location>
</feature>
<evidence type="ECO:0000313" key="8">
    <source>
        <dbReference type="Proteomes" id="UP001150062"/>
    </source>
</evidence>
<feature type="domain" description="Calponin-homology (CH)" evidence="5">
    <location>
        <begin position="897"/>
        <end position="1007"/>
    </location>
</feature>
<dbReference type="InterPro" id="IPR029071">
    <property type="entry name" value="Ubiquitin-like_domsf"/>
</dbReference>
<reference evidence="7" key="1">
    <citation type="submission" date="2022-08" db="EMBL/GenBank/DDBJ databases">
        <title>Novel sulfate-reducing endosymbionts in the free-living metamonad Anaeramoeba.</title>
        <authorList>
            <person name="Jerlstrom-Hultqvist J."/>
            <person name="Cepicka I."/>
            <person name="Gallot-Lavallee L."/>
            <person name="Salas-Leiva D."/>
            <person name="Curtis B.A."/>
            <person name="Zahonova K."/>
            <person name="Pipaliya S."/>
            <person name="Dacks J."/>
            <person name="Roger A.J."/>
        </authorList>
    </citation>
    <scope>NUCLEOTIDE SEQUENCE</scope>
    <source>
        <strain evidence="7">Schooner1</strain>
    </source>
</reference>
<evidence type="ECO:0000259" key="6">
    <source>
        <dbReference type="PROSITE" id="PS50200"/>
    </source>
</evidence>
<dbReference type="Proteomes" id="UP001150062">
    <property type="component" value="Unassembled WGS sequence"/>
</dbReference>
<feature type="compositionally biased region" description="Low complexity" evidence="4">
    <location>
        <begin position="571"/>
        <end position="583"/>
    </location>
</feature>
<proteinExistence type="predicted"/>
<feature type="domain" description="Ras-associating" evidence="6">
    <location>
        <begin position="380"/>
        <end position="466"/>
    </location>
</feature>
<gene>
    <name evidence="7" type="ORF">M0813_11735</name>
</gene>
<evidence type="ECO:0000256" key="2">
    <source>
        <dbReference type="ARBA" id="ARBA00023203"/>
    </source>
</evidence>
<evidence type="ECO:0008006" key="9">
    <source>
        <dbReference type="Google" id="ProtNLM"/>
    </source>
</evidence>
<evidence type="ECO:0000256" key="4">
    <source>
        <dbReference type="SAM" id="MobiDB-lite"/>
    </source>
</evidence>
<dbReference type="Gene3D" id="2.30.29.30">
    <property type="entry name" value="Pleckstrin-homology domain (PH domain)/Phosphotyrosine-binding domain (PTB)"/>
    <property type="match status" value="1"/>
</dbReference>
<keyword evidence="8" id="KW-1185">Reference proteome</keyword>
<dbReference type="Pfam" id="PF00307">
    <property type="entry name" value="CH"/>
    <property type="match status" value="2"/>
</dbReference>
<accession>A0ABQ8ZE43</accession>
<feature type="compositionally biased region" description="Polar residues" evidence="4">
    <location>
        <begin position="17"/>
        <end position="28"/>
    </location>
</feature>
<comment type="caution">
    <text evidence="7">The sequence shown here is derived from an EMBL/GenBank/DDBJ whole genome shotgun (WGS) entry which is preliminary data.</text>
</comment>
<feature type="compositionally biased region" description="Basic residues" evidence="4">
    <location>
        <begin position="584"/>
        <end position="594"/>
    </location>
</feature>
<sequence length="1116" mass="130978">MSQTTQTTEEIKEPLSPLTNQTPNINIHTQTNSDTTTNTTQTPTPNTQTDTIQIDDYLETHFSLSEHVEIFLCLVEELGELLQKKDQSSLRPMFEKIFKMNKILKKDSTLADYSIKTFCSNHSCDKSDSLFLDNHFKSVSKSVFNLLSYSTGYSKGLDHFYVQIETVKEDIELNLLEAAEKISDFIELVEVVELELNKPKNNLNIPIKITYSDNNNNNNNNHNINNNESKKHTEIEIGKEAKEEEKFKDKNKNENEISKQKLQLDDQIIHKRRSISCDSKSTNNKQMETKYSSFHEFTISDQNYNLKTTSSKVSGRSHLEVQQNLKTNTQTKTEKGIETETETETGTEIENMNRNHKPNENSELAMKQIPYKPTKPLEYQKSFVKVYFHSTSFTTLPLNEDESVEKVIENLKKKKYIKNSEDYVFVEKIGKTERILDPQIKPFFLKLFWDLTNNGFCRFEYKPKSEVKNPLETNKKRLIRIFFLNNGYITLQVHHNTTCLDLIRKIKNKFRFKNLIDINKYSLYIKEDPVFCSFSTLSKKNLISTNNLNKYKNTNINMNNKNKNNGKNKNKNNNNKNKNNNNKSKNKNKKKTKMGNKNNNNADETANRDTTLKNTKSNENNYSNLRLIEHDENIIECINSYELNSKKMIFIFKENQTHAPKRASVYWGKTTISLDKVNQLKKELGIERIQKQNKTRLKNMLNNTNLIKSFSFDSNYITQKNQNEKAISLKKNKSFLTASDNDVPSDVSDSEQVSIDMCNVEEGDETCSCFVWIDDKWVSKILSLQGSNLYYFDDFQTSQINYQIISLTNAQFIQKKKKQFQFQFQKRKYILIQTQLQEQFKISFSSQSNFNQWKKKIEEHMISLDKEQQEQQEQQNSQNKNLLSNNLHMKIFTDKKEMQSKTFQNWLNYQITQNIHFNQICKKITNLQTDLQDGVMLSLALETITEEKINFNREPSLLLHRMKNLKKCFDSLRKKGIELGELSEEAIYDGNLHFILDLIWILIYQIKNKKNNKNQLLNWIKSQIYKVSDVTIQDFTSFKNPDLLLFLIHSLHPQDFPYPAQYLQLNTKEKFKIAFESAKKFLCIPKLISLNDILNDTIDERSMITYLYFFQNSLDY</sequence>
<dbReference type="EMBL" id="JAOAOG010000013">
    <property type="protein sequence ID" value="KAJ6255120.1"/>
    <property type="molecule type" value="Genomic_DNA"/>
</dbReference>
<feature type="compositionally biased region" description="Low complexity" evidence="4">
    <location>
        <begin position="551"/>
        <end position="563"/>
    </location>
</feature>
<dbReference type="PANTHER" id="PTHR11915">
    <property type="entry name" value="SPECTRIN/FILAMIN RELATED CYTOSKELETAL PROTEIN"/>
    <property type="match status" value="1"/>
</dbReference>
<dbReference type="PROSITE" id="PS50200">
    <property type="entry name" value="RA"/>
    <property type="match status" value="1"/>
</dbReference>
<dbReference type="InterPro" id="IPR001715">
    <property type="entry name" value="CH_dom"/>
</dbReference>
<keyword evidence="1" id="KW-0677">Repeat</keyword>